<dbReference type="FunFam" id="4.10.1100.10:FF:000001">
    <property type="entry name" value="Squamosa promoter-binding-like protein 14"/>
    <property type="match status" value="1"/>
</dbReference>
<evidence type="ECO:0000256" key="8">
    <source>
        <dbReference type="ARBA" id="ARBA00023242"/>
    </source>
</evidence>
<comment type="subcellular location">
    <subcellularLocation>
        <location evidence="1">Nucleus</location>
    </subcellularLocation>
</comment>
<evidence type="ECO:0000256" key="2">
    <source>
        <dbReference type="ARBA" id="ARBA00022723"/>
    </source>
</evidence>
<dbReference type="OrthoDB" id="514967at2759"/>
<feature type="domain" description="SBP-type" evidence="11">
    <location>
        <begin position="86"/>
        <end position="163"/>
    </location>
</feature>
<keyword evidence="2" id="KW-0479">Metal-binding</keyword>
<dbReference type="InterPro" id="IPR044817">
    <property type="entry name" value="SBP-like"/>
</dbReference>
<evidence type="ECO:0000256" key="5">
    <source>
        <dbReference type="ARBA" id="ARBA00023015"/>
    </source>
</evidence>
<evidence type="ECO:0000256" key="1">
    <source>
        <dbReference type="ARBA" id="ARBA00004123"/>
    </source>
</evidence>
<dbReference type="Proteomes" id="UP000515121">
    <property type="component" value="Unplaced"/>
</dbReference>
<dbReference type="GO" id="GO:0008270">
    <property type="term" value="F:zinc ion binding"/>
    <property type="evidence" value="ECO:0007669"/>
    <property type="project" value="UniProtKB-KW"/>
</dbReference>
<dbReference type="Gene3D" id="4.10.1100.10">
    <property type="entry name" value="Transcription factor, SBP-box domain"/>
    <property type="match status" value="1"/>
</dbReference>
<evidence type="ECO:0000256" key="4">
    <source>
        <dbReference type="ARBA" id="ARBA00022833"/>
    </source>
</evidence>
<feature type="region of interest" description="Disordered" evidence="10">
    <location>
        <begin position="206"/>
        <end position="225"/>
    </location>
</feature>
<dbReference type="InterPro" id="IPR036893">
    <property type="entry name" value="SBP_sf"/>
</dbReference>
<keyword evidence="3 9" id="KW-0863">Zinc-finger</keyword>
<dbReference type="InterPro" id="IPR004333">
    <property type="entry name" value="SBP_dom"/>
</dbReference>
<name>A0A6P5YC84_DURZI</name>
<dbReference type="GeneID" id="111290889"/>
<sequence length="378" mass="41938">MDWNLKAASWDLAEFVEEDVMGIDEINGSSSYKVPRNKVDFSVDLKLGQVGNSGEESLNKWREPAVLKMESSPSKRARATNNGTHRVFCLVDGCNSDLSNCKDYHRRHKVCELHSKTAQVMINGQKQRFCQQCSRFHSLQEFDERKRSCRKRLDGHNRRRRKPQPDPLSCSGSYFSKYQGTQMSPFSSLHVYPPTTVVKPAWPGVTNSGTESRHLNQQQQLHSPENPNLVLASSPSNYRGGKQFTFLQGENNTLQNQTPSETSLCQPLLRAAPFSEGSGGSHSMFCDRLTTPVQDSDRALSLLSSPQVSGVSLSNLVQPHLFTSVQPLGASLQNQIIEAVDSAGVGRDTTVHCPGMFHMGSGESSGSEAPQTLPFHWQ</sequence>
<dbReference type="KEGG" id="dzi:111290889"/>
<keyword evidence="4" id="KW-0862">Zinc</keyword>
<accession>A0A6P5YC84</accession>
<reference evidence="13" key="1">
    <citation type="submission" date="2025-08" db="UniProtKB">
        <authorList>
            <consortium name="RefSeq"/>
        </authorList>
    </citation>
    <scope>IDENTIFICATION</scope>
    <source>
        <tissue evidence="13">Fruit stalk</tissue>
    </source>
</reference>
<evidence type="ECO:0000313" key="13">
    <source>
        <dbReference type="RefSeq" id="XP_022738129.1"/>
    </source>
</evidence>
<protein>
    <submittedName>
        <fullName evidence="13">Squamosa promoter-binding-like protein 13A</fullName>
    </submittedName>
</protein>
<proteinExistence type="predicted"/>
<evidence type="ECO:0000256" key="9">
    <source>
        <dbReference type="PROSITE-ProRule" id="PRU00470"/>
    </source>
</evidence>
<keyword evidence="5" id="KW-0805">Transcription regulation</keyword>
<dbReference type="Pfam" id="PF03110">
    <property type="entry name" value="SBP"/>
    <property type="match status" value="1"/>
</dbReference>
<evidence type="ECO:0000313" key="12">
    <source>
        <dbReference type="Proteomes" id="UP000515121"/>
    </source>
</evidence>
<dbReference type="RefSeq" id="XP_022738129.1">
    <property type="nucleotide sequence ID" value="XM_022882394.1"/>
</dbReference>
<evidence type="ECO:0000256" key="10">
    <source>
        <dbReference type="SAM" id="MobiDB-lite"/>
    </source>
</evidence>
<keyword evidence="12" id="KW-1185">Reference proteome</keyword>
<dbReference type="AlphaFoldDB" id="A0A6P5YC84"/>
<dbReference type="PANTHER" id="PTHR31251">
    <property type="entry name" value="SQUAMOSA PROMOTER-BINDING-LIKE PROTEIN 4"/>
    <property type="match status" value="1"/>
</dbReference>
<keyword evidence="7" id="KW-0804">Transcription</keyword>
<evidence type="ECO:0000256" key="7">
    <source>
        <dbReference type="ARBA" id="ARBA00023163"/>
    </source>
</evidence>
<evidence type="ECO:0000259" key="11">
    <source>
        <dbReference type="PROSITE" id="PS51141"/>
    </source>
</evidence>
<evidence type="ECO:0000256" key="3">
    <source>
        <dbReference type="ARBA" id="ARBA00022771"/>
    </source>
</evidence>
<keyword evidence="8" id="KW-0539">Nucleus</keyword>
<dbReference type="GO" id="GO:0005634">
    <property type="term" value="C:nucleus"/>
    <property type="evidence" value="ECO:0007669"/>
    <property type="project" value="UniProtKB-SubCell"/>
</dbReference>
<gene>
    <name evidence="13" type="primary">LOC111290889</name>
</gene>
<dbReference type="SUPFAM" id="SSF103612">
    <property type="entry name" value="SBT domain"/>
    <property type="match status" value="1"/>
</dbReference>
<keyword evidence="6" id="KW-0238">DNA-binding</keyword>
<dbReference type="GO" id="GO:0003677">
    <property type="term" value="F:DNA binding"/>
    <property type="evidence" value="ECO:0007669"/>
    <property type="project" value="UniProtKB-KW"/>
</dbReference>
<dbReference type="PROSITE" id="PS51141">
    <property type="entry name" value="ZF_SBP"/>
    <property type="match status" value="1"/>
</dbReference>
<organism evidence="12 13">
    <name type="scientific">Durio zibethinus</name>
    <name type="common">Durian</name>
    <dbReference type="NCBI Taxonomy" id="66656"/>
    <lineage>
        <taxon>Eukaryota</taxon>
        <taxon>Viridiplantae</taxon>
        <taxon>Streptophyta</taxon>
        <taxon>Embryophyta</taxon>
        <taxon>Tracheophyta</taxon>
        <taxon>Spermatophyta</taxon>
        <taxon>Magnoliopsida</taxon>
        <taxon>eudicotyledons</taxon>
        <taxon>Gunneridae</taxon>
        <taxon>Pentapetalae</taxon>
        <taxon>rosids</taxon>
        <taxon>malvids</taxon>
        <taxon>Malvales</taxon>
        <taxon>Malvaceae</taxon>
        <taxon>Helicteroideae</taxon>
        <taxon>Durio</taxon>
    </lineage>
</organism>
<evidence type="ECO:0000256" key="6">
    <source>
        <dbReference type="ARBA" id="ARBA00023125"/>
    </source>
</evidence>
<dbReference type="PANTHER" id="PTHR31251:SF208">
    <property type="entry name" value="SQUAMOSA PROMOTER-BINDING-LIKE PROTEIN 18"/>
    <property type="match status" value="1"/>
</dbReference>